<proteinExistence type="inferred from homology"/>
<dbReference type="Pfam" id="PF07722">
    <property type="entry name" value="Peptidase_C26"/>
    <property type="match status" value="1"/>
</dbReference>
<organism evidence="6 7">
    <name type="scientific">Paralysiella testudinis</name>
    <dbReference type="NCBI Taxonomy" id="2809020"/>
    <lineage>
        <taxon>Bacteria</taxon>
        <taxon>Pseudomonadati</taxon>
        <taxon>Pseudomonadota</taxon>
        <taxon>Betaproteobacteria</taxon>
        <taxon>Neisseriales</taxon>
        <taxon>Neisseriaceae</taxon>
        <taxon>Paralysiella</taxon>
    </lineage>
</organism>
<dbReference type="FunFam" id="3.40.50.880:FF:000030">
    <property type="entry name" value="Gamma-glutamyl-gamma-aminobutyrate hydrolase PuuD"/>
    <property type="match status" value="1"/>
</dbReference>
<dbReference type="CDD" id="cd01745">
    <property type="entry name" value="GATase1_2"/>
    <property type="match status" value="1"/>
</dbReference>
<dbReference type="InterPro" id="IPR011697">
    <property type="entry name" value="Peptidase_C26"/>
</dbReference>
<comment type="catalytic activity">
    <reaction evidence="2">
        <text>4-(gamma-L-glutamylamino)butanoate + H2O = 4-aminobutanoate + L-glutamate</text>
        <dbReference type="Rhea" id="RHEA:19737"/>
        <dbReference type="ChEBI" id="CHEBI:15377"/>
        <dbReference type="ChEBI" id="CHEBI:29985"/>
        <dbReference type="ChEBI" id="CHEBI:58800"/>
        <dbReference type="ChEBI" id="CHEBI:59888"/>
        <dbReference type="EC" id="3.5.1.94"/>
    </reaction>
</comment>
<dbReference type="PROSITE" id="PS51273">
    <property type="entry name" value="GATASE_TYPE_1"/>
    <property type="match status" value="1"/>
</dbReference>
<protein>
    <recommendedName>
        <fullName evidence="5">gamma-glutamyl-gamma-aminobutyrate hydrolase</fullName>
        <ecNumber evidence="5">3.5.1.94</ecNumber>
    </recommendedName>
</protein>
<accession>A0A892ZF25</accession>
<evidence type="ECO:0000256" key="1">
    <source>
        <dbReference type="ARBA" id="ARBA00011083"/>
    </source>
</evidence>
<dbReference type="GO" id="GO:0033969">
    <property type="term" value="F:gamma-glutamyl-gamma-aminobutyrate hydrolase activity"/>
    <property type="evidence" value="ECO:0007669"/>
    <property type="project" value="UniProtKB-EC"/>
</dbReference>
<keyword evidence="6" id="KW-0378">Hydrolase</keyword>
<dbReference type="KEGG" id="ptes:JQU52_10730"/>
<dbReference type="Proteomes" id="UP000653156">
    <property type="component" value="Chromosome"/>
</dbReference>
<dbReference type="Gene3D" id="3.40.50.880">
    <property type="match status" value="1"/>
</dbReference>
<comment type="pathway">
    <text evidence="4">Amine and polyamine degradation; putrescine degradation; 4-aminobutanoate from putrescine: step 4/4.</text>
</comment>
<name>A0A892ZF25_9NEIS</name>
<dbReference type="EMBL" id="CP069798">
    <property type="protein sequence ID" value="QRQ81190.1"/>
    <property type="molecule type" value="Genomic_DNA"/>
</dbReference>
<dbReference type="AlphaFoldDB" id="A0A892ZF25"/>
<evidence type="ECO:0000256" key="3">
    <source>
        <dbReference type="ARBA" id="ARBA00055068"/>
    </source>
</evidence>
<comment type="similarity">
    <text evidence="1">Belongs to the peptidase C26 family.</text>
</comment>
<dbReference type="RefSeq" id="WP_230338478.1">
    <property type="nucleotide sequence ID" value="NZ_CP069798.1"/>
</dbReference>
<gene>
    <name evidence="6" type="ORF">JQU52_10730</name>
</gene>
<dbReference type="InterPro" id="IPR029062">
    <property type="entry name" value="Class_I_gatase-like"/>
</dbReference>
<comment type="function">
    <text evidence="3">Involved in the breakdown of putrescine via hydrolysis of the gamma-glutamyl linkage of gamma-glutamyl-gamma-aminobutyrate.</text>
</comment>
<evidence type="ECO:0000313" key="7">
    <source>
        <dbReference type="Proteomes" id="UP000653156"/>
    </source>
</evidence>
<dbReference type="SUPFAM" id="SSF52317">
    <property type="entry name" value="Class I glutamine amidotransferase-like"/>
    <property type="match status" value="1"/>
</dbReference>
<evidence type="ECO:0000256" key="5">
    <source>
        <dbReference type="ARBA" id="ARBA00066788"/>
    </source>
</evidence>
<dbReference type="PANTHER" id="PTHR43235">
    <property type="entry name" value="GLUTAMINE AMIDOTRANSFERASE PB2B2.05-RELATED"/>
    <property type="match status" value="1"/>
</dbReference>
<dbReference type="EC" id="3.5.1.94" evidence="5"/>
<dbReference type="PANTHER" id="PTHR43235:SF1">
    <property type="entry name" value="GLUTAMINE AMIDOTRANSFERASE PB2B2.05-RELATED"/>
    <property type="match status" value="1"/>
</dbReference>
<dbReference type="InterPro" id="IPR044668">
    <property type="entry name" value="PuuD-like"/>
</dbReference>
<evidence type="ECO:0000256" key="2">
    <source>
        <dbReference type="ARBA" id="ARBA00052718"/>
    </source>
</evidence>
<sequence>MQARPLIGIPCDVKPVGKWDFHAVGDKYIQAVQHTAGDVVLLPALGDQQKLARLLPQLDGLFLTGSHSNVEPRHYGEGAAREGTLHDPLRDNTTLPLIRTVLDLGMPLFGVCRGFQEINVALGGTLHQHIQELPGKMDHREPEGDIPTQYGDAHNITLLSGSLLQQWLGSDHTRVNSLHQQGIKDLAPGLTAEAVADDGIIEAFRIDAAKTFGYAVQWHPEWQYDQKPASVALFGAFAAACAAYRQQKMQP</sequence>
<keyword evidence="7" id="KW-1185">Reference proteome</keyword>
<evidence type="ECO:0000256" key="4">
    <source>
        <dbReference type="ARBA" id="ARBA00060634"/>
    </source>
</evidence>
<reference evidence="6" key="1">
    <citation type="submission" date="2021-02" db="EMBL/GenBank/DDBJ databases">
        <title>Neisseriaceae sp. 26B isolated from the cloaca of a Common Toad-headed Turtle (Mesoclemmys nasuta).</title>
        <authorList>
            <person name="Spergser J."/>
            <person name="Busse H.-J."/>
        </authorList>
    </citation>
    <scope>NUCLEOTIDE SEQUENCE</scope>
    <source>
        <strain evidence="6">26B</strain>
    </source>
</reference>
<dbReference type="GO" id="GO:0005829">
    <property type="term" value="C:cytosol"/>
    <property type="evidence" value="ECO:0007669"/>
    <property type="project" value="TreeGrafter"/>
</dbReference>
<dbReference type="GO" id="GO:0006598">
    <property type="term" value="P:polyamine catabolic process"/>
    <property type="evidence" value="ECO:0007669"/>
    <property type="project" value="TreeGrafter"/>
</dbReference>
<evidence type="ECO:0000313" key="6">
    <source>
        <dbReference type="EMBL" id="QRQ81190.1"/>
    </source>
</evidence>